<evidence type="ECO:0000256" key="4">
    <source>
        <dbReference type="ARBA" id="ARBA00023125"/>
    </source>
</evidence>
<dbReference type="PRINTS" id="PR00037">
    <property type="entry name" value="HTHLACR"/>
</dbReference>
<dbReference type="SMART" id="SM00420">
    <property type="entry name" value="HTH_DEOR"/>
    <property type="match status" value="1"/>
</dbReference>
<dbReference type="InterPro" id="IPR014036">
    <property type="entry name" value="DeoR-like_C"/>
</dbReference>
<keyword evidence="5" id="KW-0804">Transcription</keyword>
<feature type="domain" description="HTH deoR-type" evidence="7">
    <location>
        <begin position="1"/>
        <end position="55"/>
    </location>
</feature>
<gene>
    <name evidence="8" type="ordered locus">HMPREF0833_11711</name>
</gene>
<dbReference type="InterPro" id="IPR036388">
    <property type="entry name" value="WH-like_DNA-bd_sf"/>
</dbReference>
<reference evidence="9" key="1">
    <citation type="submission" date="2011-06" db="EMBL/GenBank/DDBJ databases">
        <title>Complete sequence of Streptococcus parasanguinis strain ATCC 15912.</title>
        <authorList>
            <person name="Muzny D."/>
            <person name="Qin X."/>
            <person name="Buhay C."/>
            <person name="Dugan-Rocha S."/>
            <person name="Ding Y."/>
            <person name="Chen G."/>
            <person name="Hawes A."/>
            <person name="Holder M."/>
            <person name="Jhangiani S."/>
            <person name="Johnson A."/>
            <person name="Khan Z."/>
            <person name="Li Z."/>
            <person name="Liu W."/>
            <person name="Liu X."/>
            <person name="Perez L."/>
            <person name="Shen H."/>
            <person name="Wang Q."/>
            <person name="Watt J."/>
            <person name="Xi L."/>
            <person name="Xin Y."/>
            <person name="Zhou J."/>
            <person name="Deng J."/>
            <person name="Jiang H."/>
            <person name="Liu Y."/>
            <person name="Qu J."/>
            <person name="Song X.-Z."/>
            <person name="Zhang L."/>
            <person name="Villasana D."/>
            <person name="Johnson A."/>
            <person name="Liu J."/>
            <person name="Liyanage D."/>
            <person name="Lorensuhewa L."/>
            <person name="Robinson T."/>
            <person name="Song A."/>
            <person name="Song B.-B."/>
            <person name="Dinh H."/>
            <person name="Thornton R."/>
            <person name="Coyle M."/>
            <person name="Francisco L."/>
            <person name="Jackson L."/>
            <person name="Javaid M."/>
            <person name="Korchina V."/>
            <person name="Kovar C."/>
            <person name="Mata R."/>
            <person name="Mathew T."/>
            <person name="Ngo R."/>
            <person name="Nguyen L."/>
            <person name="Nguyen N."/>
            <person name="Okwuonu G."/>
            <person name="Ongeri F."/>
            <person name="Pham C."/>
            <person name="Simmons D."/>
            <person name="Wilczek-Boney K."/>
            <person name="Hale W."/>
            <person name="Jakkamsetti A."/>
            <person name="Pham P."/>
            <person name="Ruth R."/>
            <person name="San Lucas F."/>
            <person name="Warren J."/>
            <person name="Zhang J."/>
            <person name="Zhao Z."/>
            <person name="Zhou C."/>
            <person name="Zhu D."/>
            <person name="Lee S."/>
            <person name="Bess C."/>
            <person name="Blankenburg K."/>
            <person name="Forbes L."/>
            <person name="Fu Q."/>
            <person name="Gubbala S."/>
            <person name="Hirani K."/>
            <person name="Jayaseelan J.C."/>
            <person name="Lara F."/>
            <person name="Munidasa M."/>
            <person name="Palculict T."/>
            <person name="Patil S."/>
            <person name="Pu L.-L."/>
            <person name="Saada N."/>
            <person name="Tang L."/>
            <person name="Weissenberger G."/>
            <person name="Zhu Y."/>
            <person name="Hemphill L."/>
            <person name="Shang Y."/>
            <person name="Youmans B."/>
            <person name="Ayvaz T."/>
            <person name="Ross M."/>
            <person name="Santibanez J."/>
            <person name="Aqrawi P."/>
            <person name="Gross S."/>
            <person name="Joshi V."/>
            <person name="Fowler G."/>
            <person name="Nazareth L."/>
            <person name="Reid J."/>
            <person name="Worley K."/>
            <person name="Petrosino J."/>
            <person name="Highlander S."/>
            <person name="Gibbs R."/>
        </authorList>
    </citation>
    <scope>NUCLEOTIDE SEQUENCE [LARGE SCALE GENOMIC DNA]</scope>
    <source>
        <strain evidence="9">ATCC 15912 / DSM 6778 / CIP 104372 / LMG 14537</strain>
    </source>
</reference>
<evidence type="ECO:0000259" key="7">
    <source>
        <dbReference type="PROSITE" id="PS51000"/>
    </source>
</evidence>
<dbReference type="GeneID" id="10836261"/>
<dbReference type="Pfam" id="PF00455">
    <property type="entry name" value="DeoRC"/>
    <property type="match status" value="1"/>
</dbReference>
<dbReference type="KEGG" id="scp:HMPREF0833_11711"/>
<proteinExistence type="predicted"/>
<dbReference type="InterPro" id="IPR018356">
    <property type="entry name" value="Tscrpt_reg_HTH_DeoR_CS"/>
</dbReference>
<dbReference type="AlphaFoldDB" id="F8DH43"/>
<name>F8DH43_STREP</name>
<dbReference type="Gene3D" id="1.10.10.10">
    <property type="entry name" value="Winged helix-like DNA-binding domain superfamily/Winged helix DNA-binding domain"/>
    <property type="match status" value="1"/>
</dbReference>
<keyword evidence="3" id="KW-0805">Transcription regulation</keyword>
<dbReference type="SUPFAM" id="SSF46785">
    <property type="entry name" value="Winged helix' DNA-binding domain"/>
    <property type="match status" value="1"/>
</dbReference>
<dbReference type="PANTHER" id="PTHR30363:SF4">
    <property type="entry name" value="GLYCEROL-3-PHOSPHATE REGULON REPRESSOR"/>
    <property type="match status" value="1"/>
</dbReference>
<dbReference type="PANTHER" id="PTHR30363">
    <property type="entry name" value="HTH-TYPE TRANSCRIPTIONAL REGULATOR SRLR-RELATED"/>
    <property type="match status" value="1"/>
</dbReference>
<keyword evidence="2" id="KW-0678">Repressor</keyword>
<dbReference type="SUPFAM" id="SSF100950">
    <property type="entry name" value="NagB/RpiA/CoA transferase-like"/>
    <property type="match status" value="1"/>
</dbReference>
<dbReference type="GO" id="GO:0003677">
    <property type="term" value="F:DNA binding"/>
    <property type="evidence" value="ECO:0007669"/>
    <property type="project" value="UniProtKB-KW"/>
</dbReference>
<evidence type="ECO:0000256" key="1">
    <source>
        <dbReference type="ARBA" id="ARBA00021390"/>
    </source>
</evidence>
<evidence type="ECO:0000313" key="8">
    <source>
        <dbReference type="EMBL" id="AEH56742.1"/>
    </source>
</evidence>
<comment type="function">
    <text evidence="6">Repressor of the lactose catabolism operon. Galactose-6-phosphate is the inducer.</text>
</comment>
<evidence type="ECO:0000256" key="2">
    <source>
        <dbReference type="ARBA" id="ARBA00022491"/>
    </source>
</evidence>
<dbReference type="SMART" id="SM01134">
    <property type="entry name" value="DeoRC"/>
    <property type="match status" value="1"/>
</dbReference>
<organism evidence="8 9">
    <name type="scientific">Streptococcus parasanguinis (strain ATCC 15912 / DSM 6778 / CIP 104372 / LMG 14537)</name>
    <dbReference type="NCBI Taxonomy" id="760570"/>
    <lineage>
        <taxon>Bacteria</taxon>
        <taxon>Bacillati</taxon>
        <taxon>Bacillota</taxon>
        <taxon>Bacilli</taxon>
        <taxon>Lactobacillales</taxon>
        <taxon>Streptococcaceae</taxon>
        <taxon>Streptococcus</taxon>
    </lineage>
</organism>
<accession>F8DH43</accession>
<evidence type="ECO:0000256" key="3">
    <source>
        <dbReference type="ARBA" id="ARBA00023015"/>
    </source>
</evidence>
<protein>
    <recommendedName>
        <fullName evidence="1">Lactose phosphotransferase system repressor</fullName>
    </recommendedName>
</protein>
<evidence type="ECO:0000256" key="6">
    <source>
        <dbReference type="ARBA" id="ARBA00024937"/>
    </source>
</evidence>
<dbReference type="RefSeq" id="WP_003014225.1">
    <property type="nucleotide sequence ID" value="NC_015678.1"/>
</dbReference>
<dbReference type="Gene3D" id="3.40.50.1360">
    <property type="match status" value="1"/>
</dbReference>
<dbReference type="HOGENOM" id="CLU_060699_0_1_9"/>
<dbReference type="PROSITE" id="PS51000">
    <property type="entry name" value="HTH_DEOR_2"/>
    <property type="match status" value="1"/>
</dbReference>
<dbReference type="InterPro" id="IPR001034">
    <property type="entry name" value="DeoR_HTH"/>
</dbReference>
<dbReference type="InterPro" id="IPR037171">
    <property type="entry name" value="NagB/RpiA_transferase-like"/>
</dbReference>
<dbReference type="Pfam" id="PF08220">
    <property type="entry name" value="HTH_DeoR"/>
    <property type="match status" value="1"/>
</dbReference>
<sequence length="247" mass="27840">MKRLEEILKLVSQYEKIDVNTLSETLEVSKVTIRKDLDKLESKGLLHREHGYAVLNSGDDINVRLSFHYDTKRKIAQEAAKLVQDNETILIESGSTCALLAEEICQTKKNVKIVTNSYFIADFVRNYDSCKIILLGGEFQKDSQVTVGPLLKQLIQSFRVKNAFIGADGYDDALGFTGKDMMRSEVVQYMSQVSENIVILTDSSKFQKKGNVRNFALSQVQRVITDKEISSEAMRKLEQAGISLTMV</sequence>
<keyword evidence="4" id="KW-0238">DNA-binding</keyword>
<evidence type="ECO:0000313" key="9">
    <source>
        <dbReference type="Proteomes" id="UP000001502"/>
    </source>
</evidence>
<dbReference type="PROSITE" id="PS00894">
    <property type="entry name" value="HTH_DEOR_1"/>
    <property type="match status" value="1"/>
</dbReference>
<dbReference type="EMBL" id="CP002843">
    <property type="protein sequence ID" value="AEH56742.1"/>
    <property type="molecule type" value="Genomic_DNA"/>
</dbReference>
<dbReference type="Proteomes" id="UP000001502">
    <property type="component" value="Chromosome"/>
</dbReference>
<dbReference type="InterPro" id="IPR036390">
    <property type="entry name" value="WH_DNA-bd_sf"/>
</dbReference>
<dbReference type="InterPro" id="IPR050313">
    <property type="entry name" value="Carb_Metab_HTH_regulators"/>
</dbReference>
<evidence type="ECO:0000256" key="5">
    <source>
        <dbReference type="ARBA" id="ARBA00023163"/>
    </source>
</evidence>
<dbReference type="GO" id="GO:0003700">
    <property type="term" value="F:DNA-binding transcription factor activity"/>
    <property type="evidence" value="ECO:0007669"/>
    <property type="project" value="InterPro"/>
</dbReference>